<evidence type="ECO:0000256" key="1">
    <source>
        <dbReference type="SAM" id="MobiDB-lite"/>
    </source>
</evidence>
<feature type="compositionally biased region" description="Basic residues" evidence="1">
    <location>
        <begin position="10"/>
        <end position="23"/>
    </location>
</feature>
<reference evidence="2" key="2">
    <citation type="journal article" date="2015" name="Fish Shellfish Immunol.">
        <title>Early steps in the European eel (Anguilla anguilla)-Vibrio vulnificus interaction in the gills: Role of the RtxA13 toxin.</title>
        <authorList>
            <person name="Callol A."/>
            <person name="Pajuelo D."/>
            <person name="Ebbesson L."/>
            <person name="Teles M."/>
            <person name="MacKenzie S."/>
            <person name="Amaro C."/>
        </authorList>
    </citation>
    <scope>NUCLEOTIDE SEQUENCE</scope>
</reference>
<sequence length="23" mass="2678">MTKINTTTTSKKKPQHRSKCVFL</sequence>
<dbReference type="AlphaFoldDB" id="A0A0E9VMU0"/>
<protein>
    <submittedName>
        <fullName evidence="2">Uncharacterized protein</fullName>
    </submittedName>
</protein>
<feature type="region of interest" description="Disordered" evidence="1">
    <location>
        <begin position="1"/>
        <end position="23"/>
    </location>
</feature>
<reference evidence="2" key="1">
    <citation type="submission" date="2014-11" db="EMBL/GenBank/DDBJ databases">
        <authorList>
            <person name="Amaro Gonzalez C."/>
        </authorList>
    </citation>
    <scope>NUCLEOTIDE SEQUENCE</scope>
</reference>
<proteinExistence type="predicted"/>
<accession>A0A0E9VMU0</accession>
<evidence type="ECO:0000313" key="2">
    <source>
        <dbReference type="EMBL" id="JAH79444.1"/>
    </source>
</evidence>
<name>A0A0E9VMU0_ANGAN</name>
<dbReference type="EMBL" id="GBXM01029133">
    <property type="protein sequence ID" value="JAH79444.1"/>
    <property type="molecule type" value="Transcribed_RNA"/>
</dbReference>
<organism evidence="2">
    <name type="scientific">Anguilla anguilla</name>
    <name type="common">European freshwater eel</name>
    <name type="synonym">Muraena anguilla</name>
    <dbReference type="NCBI Taxonomy" id="7936"/>
    <lineage>
        <taxon>Eukaryota</taxon>
        <taxon>Metazoa</taxon>
        <taxon>Chordata</taxon>
        <taxon>Craniata</taxon>
        <taxon>Vertebrata</taxon>
        <taxon>Euteleostomi</taxon>
        <taxon>Actinopterygii</taxon>
        <taxon>Neopterygii</taxon>
        <taxon>Teleostei</taxon>
        <taxon>Anguilliformes</taxon>
        <taxon>Anguillidae</taxon>
        <taxon>Anguilla</taxon>
    </lineage>
</organism>